<feature type="signal peptide" evidence="7">
    <location>
        <begin position="1"/>
        <end position="19"/>
    </location>
</feature>
<keyword evidence="2" id="KW-1003">Cell membrane</keyword>
<dbReference type="AlphaFoldDB" id="A0A1G6M7D1"/>
<dbReference type="InterPro" id="IPR012556">
    <property type="entry name" value="Entericidin"/>
</dbReference>
<comment type="similarity">
    <text evidence="1">Belongs to the EcnA/EcnB lipoprotein family.</text>
</comment>
<dbReference type="PROSITE" id="PS51257">
    <property type="entry name" value="PROKAR_LIPOPROTEIN"/>
    <property type="match status" value="1"/>
</dbReference>
<keyword evidence="9" id="KW-1185">Reference proteome</keyword>
<sequence>MKVKTLLTTLAIASVVVFAGCNTIKGAGQDVSKAGDAVSDAAQNTQNRM</sequence>
<reference evidence="9" key="1">
    <citation type="submission" date="2016-09" db="EMBL/GenBank/DDBJ databases">
        <authorList>
            <person name="Varghese N."/>
            <person name="Submissions S."/>
        </authorList>
    </citation>
    <scope>NUCLEOTIDE SEQUENCE [LARGE SCALE GENOMIC DNA]</scope>
    <source>
        <strain evidence="9">ANC 3699</strain>
    </source>
</reference>
<dbReference type="OrthoDB" id="9181810at2"/>
<dbReference type="Pfam" id="PF08085">
    <property type="entry name" value="Entericidin"/>
    <property type="match status" value="1"/>
</dbReference>
<evidence type="ECO:0000313" key="9">
    <source>
        <dbReference type="Proteomes" id="UP000242317"/>
    </source>
</evidence>
<keyword evidence="5" id="KW-0564">Palmitate</keyword>
<evidence type="ECO:0000256" key="6">
    <source>
        <dbReference type="ARBA" id="ARBA00023288"/>
    </source>
</evidence>
<evidence type="ECO:0000313" key="8">
    <source>
        <dbReference type="EMBL" id="SDC51478.1"/>
    </source>
</evidence>
<evidence type="ECO:0000256" key="4">
    <source>
        <dbReference type="ARBA" id="ARBA00023136"/>
    </source>
</evidence>
<protein>
    <submittedName>
        <fullName evidence="8">Predicted small secreted protein</fullName>
    </submittedName>
</protein>
<keyword evidence="6" id="KW-0449">Lipoprotein</keyword>
<gene>
    <name evidence="8" type="ORF">SAMN05421749_10694</name>
</gene>
<evidence type="ECO:0000256" key="7">
    <source>
        <dbReference type="SAM" id="SignalP"/>
    </source>
</evidence>
<dbReference type="RefSeq" id="WP_092620268.1">
    <property type="nucleotide sequence ID" value="NZ_FMYK01000006.1"/>
</dbReference>
<dbReference type="Proteomes" id="UP000242317">
    <property type="component" value="Unassembled WGS sequence"/>
</dbReference>
<organism evidence="8 9">
    <name type="scientific">Acinetobacter marinus</name>
    <dbReference type="NCBI Taxonomy" id="281375"/>
    <lineage>
        <taxon>Bacteria</taxon>
        <taxon>Pseudomonadati</taxon>
        <taxon>Pseudomonadota</taxon>
        <taxon>Gammaproteobacteria</taxon>
        <taxon>Moraxellales</taxon>
        <taxon>Moraxellaceae</taxon>
        <taxon>Acinetobacter</taxon>
    </lineage>
</organism>
<evidence type="ECO:0000256" key="2">
    <source>
        <dbReference type="ARBA" id="ARBA00022475"/>
    </source>
</evidence>
<evidence type="ECO:0000256" key="1">
    <source>
        <dbReference type="ARBA" id="ARBA00010296"/>
    </source>
</evidence>
<accession>A0A1G6M7D1</accession>
<name>A0A1G6M7D1_9GAMM</name>
<evidence type="ECO:0000256" key="5">
    <source>
        <dbReference type="ARBA" id="ARBA00023139"/>
    </source>
</evidence>
<keyword evidence="4" id="KW-0472">Membrane</keyword>
<feature type="chain" id="PRO_5017482917" evidence="7">
    <location>
        <begin position="20"/>
        <end position="49"/>
    </location>
</feature>
<keyword evidence="3 7" id="KW-0732">Signal</keyword>
<dbReference type="EMBL" id="FMYK01000006">
    <property type="protein sequence ID" value="SDC51478.1"/>
    <property type="molecule type" value="Genomic_DNA"/>
</dbReference>
<proteinExistence type="inferred from homology"/>
<dbReference type="GO" id="GO:0016020">
    <property type="term" value="C:membrane"/>
    <property type="evidence" value="ECO:0007669"/>
    <property type="project" value="InterPro"/>
</dbReference>
<evidence type="ECO:0000256" key="3">
    <source>
        <dbReference type="ARBA" id="ARBA00022729"/>
    </source>
</evidence>
<dbReference type="GO" id="GO:0009636">
    <property type="term" value="P:response to toxic substance"/>
    <property type="evidence" value="ECO:0007669"/>
    <property type="project" value="InterPro"/>
</dbReference>